<feature type="transmembrane region" description="Helical" evidence="1">
    <location>
        <begin position="143"/>
        <end position="164"/>
    </location>
</feature>
<dbReference type="PANTHER" id="PTHR36840">
    <property type="entry name" value="BLL5714 PROTEIN"/>
    <property type="match status" value="1"/>
</dbReference>
<keyword evidence="1" id="KW-0472">Membrane</keyword>
<feature type="transmembrane region" description="Helical" evidence="1">
    <location>
        <begin position="26"/>
        <end position="45"/>
    </location>
</feature>
<feature type="transmembrane region" description="Helical" evidence="1">
    <location>
        <begin position="170"/>
        <end position="188"/>
    </location>
</feature>
<feature type="transmembrane region" description="Helical" evidence="1">
    <location>
        <begin position="88"/>
        <end position="106"/>
    </location>
</feature>
<dbReference type="RefSeq" id="WP_345731815.1">
    <property type="nucleotide sequence ID" value="NZ_BAAAYN010000044.1"/>
</dbReference>
<feature type="transmembrane region" description="Helical" evidence="1">
    <location>
        <begin position="263"/>
        <end position="290"/>
    </location>
</feature>
<dbReference type="Proteomes" id="UP001501676">
    <property type="component" value="Unassembled WGS sequence"/>
</dbReference>
<organism evidence="2 3">
    <name type="scientific">Cryptosporangium minutisporangium</name>
    <dbReference type="NCBI Taxonomy" id="113569"/>
    <lineage>
        <taxon>Bacteria</taxon>
        <taxon>Bacillati</taxon>
        <taxon>Actinomycetota</taxon>
        <taxon>Actinomycetes</taxon>
        <taxon>Cryptosporangiales</taxon>
        <taxon>Cryptosporangiaceae</taxon>
        <taxon>Cryptosporangium</taxon>
    </lineage>
</organism>
<dbReference type="Pfam" id="PF06772">
    <property type="entry name" value="LtrA"/>
    <property type="match status" value="1"/>
</dbReference>
<keyword evidence="3" id="KW-1185">Reference proteome</keyword>
<protein>
    <submittedName>
        <fullName evidence="2">Low temperature requirement protein A</fullName>
    </submittedName>
</protein>
<feature type="transmembrane region" description="Helical" evidence="1">
    <location>
        <begin position="356"/>
        <end position="377"/>
    </location>
</feature>
<reference evidence="3" key="1">
    <citation type="journal article" date="2019" name="Int. J. Syst. Evol. Microbiol.">
        <title>The Global Catalogue of Microorganisms (GCM) 10K type strain sequencing project: providing services to taxonomists for standard genome sequencing and annotation.</title>
        <authorList>
            <consortium name="The Broad Institute Genomics Platform"/>
            <consortium name="The Broad Institute Genome Sequencing Center for Infectious Disease"/>
            <person name="Wu L."/>
            <person name="Ma J."/>
        </authorList>
    </citation>
    <scope>NUCLEOTIDE SEQUENCE [LARGE SCALE GENOMIC DNA]</scope>
    <source>
        <strain evidence="3">JCM 9458</strain>
    </source>
</reference>
<feature type="transmembrane region" description="Helical" evidence="1">
    <location>
        <begin position="232"/>
        <end position="251"/>
    </location>
</feature>
<keyword evidence="1" id="KW-1133">Transmembrane helix</keyword>
<dbReference type="PANTHER" id="PTHR36840:SF1">
    <property type="entry name" value="BLL5714 PROTEIN"/>
    <property type="match status" value="1"/>
</dbReference>
<comment type="caution">
    <text evidence="2">The sequence shown here is derived from an EMBL/GenBank/DDBJ whole genome shotgun (WGS) entry which is preliminary data.</text>
</comment>
<proteinExistence type="predicted"/>
<dbReference type="EMBL" id="BAAAYN010000044">
    <property type="protein sequence ID" value="GAA3394119.1"/>
    <property type="molecule type" value="Genomic_DNA"/>
</dbReference>
<sequence length="379" mass="41676">MTVPTQRYWRRAELRRDEEDGRHRPVGWLELFFDLVFVVIIGVLAEELIHDTHHLPGFALQFMAVFWVWNAFTYYNERFESDGLENRLFTFLAIVTVAGLAVWAPHGLDDNYVGFAGAYLAARGLNIALWLRAGVHERTFLPIALRFATGYAIAVALIVASTAFDGALRTTLFGLAVVVEIVTPSFTAKQQSVLPPLSRSKWPERFGLFTMIVLGETIIGVIHALSDAEDKDLVSGVLGLAIGFAFWWLYYDFIARRPSRQQILTALAWVYLHLVTLLAITVAGAGVSIALSGHDVPGLLFVGVGAALASLGVLETTLERDKSEPTHRIFSPALKIGLGVGLAAVALLPLHWSPVVALATCLLVLAVPALYGARVWYQR</sequence>
<dbReference type="InterPro" id="IPR010640">
    <property type="entry name" value="Low_temperature_requirement_A"/>
</dbReference>
<feature type="transmembrane region" description="Helical" evidence="1">
    <location>
        <begin position="296"/>
        <end position="317"/>
    </location>
</feature>
<feature type="transmembrane region" description="Helical" evidence="1">
    <location>
        <begin position="57"/>
        <end position="76"/>
    </location>
</feature>
<evidence type="ECO:0000256" key="1">
    <source>
        <dbReference type="SAM" id="Phobius"/>
    </source>
</evidence>
<evidence type="ECO:0000313" key="2">
    <source>
        <dbReference type="EMBL" id="GAA3394119.1"/>
    </source>
</evidence>
<keyword evidence="1" id="KW-0812">Transmembrane</keyword>
<evidence type="ECO:0000313" key="3">
    <source>
        <dbReference type="Proteomes" id="UP001501676"/>
    </source>
</evidence>
<feature type="transmembrane region" description="Helical" evidence="1">
    <location>
        <begin position="329"/>
        <end position="350"/>
    </location>
</feature>
<feature type="transmembrane region" description="Helical" evidence="1">
    <location>
        <begin position="112"/>
        <end position="131"/>
    </location>
</feature>
<accession>A0ABP6T722</accession>
<gene>
    <name evidence="2" type="ORF">GCM10020369_62280</name>
</gene>
<feature type="transmembrane region" description="Helical" evidence="1">
    <location>
        <begin position="208"/>
        <end position="226"/>
    </location>
</feature>
<name>A0ABP6T722_9ACTN</name>